<dbReference type="RefSeq" id="XP_014155143.1">
    <property type="nucleotide sequence ID" value="XM_014299668.1"/>
</dbReference>
<accession>A0A0L0FXG3</accession>
<name>A0A0L0FXG3_9EUKA</name>
<reference evidence="1 2" key="1">
    <citation type="submission" date="2011-02" db="EMBL/GenBank/DDBJ databases">
        <title>The Genome Sequence of Sphaeroforma arctica JP610.</title>
        <authorList>
            <consortium name="The Broad Institute Genome Sequencing Platform"/>
            <person name="Russ C."/>
            <person name="Cuomo C."/>
            <person name="Young S.K."/>
            <person name="Zeng Q."/>
            <person name="Gargeya S."/>
            <person name="Alvarado L."/>
            <person name="Berlin A."/>
            <person name="Chapman S.B."/>
            <person name="Chen Z."/>
            <person name="Freedman E."/>
            <person name="Gellesch M."/>
            <person name="Goldberg J."/>
            <person name="Griggs A."/>
            <person name="Gujja S."/>
            <person name="Heilman E."/>
            <person name="Heiman D."/>
            <person name="Howarth C."/>
            <person name="Mehta T."/>
            <person name="Neiman D."/>
            <person name="Pearson M."/>
            <person name="Roberts A."/>
            <person name="Saif S."/>
            <person name="Shea T."/>
            <person name="Shenoy N."/>
            <person name="Sisk P."/>
            <person name="Stolte C."/>
            <person name="Sykes S."/>
            <person name="White J."/>
            <person name="Yandava C."/>
            <person name="Burger G."/>
            <person name="Gray M.W."/>
            <person name="Holland P.W.H."/>
            <person name="King N."/>
            <person name="Lang F.B.F."/>
            <person name="Roger A.J."/>
            <person name="Ruiz-Trillo I."/>
            <person name="Haas B."/>
            <person name="Nusbaum C."/>
            <person name="Birren B."/>
        </authorList>
    </citation>
    <scope>NUCLEOTIDE SEQUENCE [LARGE SCALE GENOMIC DNA]</scope>
    <source>
        <strain evidence="1 2">JP610</strain>
    </source>
</reference>
<dbReference type="EMBL" id="KQ242053">
    <property type="protein sequence ID" value="KNC81241.1"/>
    <property type="molecule type" value="Genomic_DNA"/>
</dbReference>
<evidence type="ECO:0000313" key="1">
    <source>
        <dbReference type="EMBL" id="KNC81241.1"/>
    </source>
</evidence>
<dbReference type="AlphaFoldDB" id="A0A0L0FXG3"/>
<protein>
    <submittedName>
        <fullName evidence="1">Uncharacterized protein</fullName>
    </submittedName>
</protein>
<gene>
    <name evidence="1" type="ORF">SARC_06416</name>
</gene>
<dbReference type="Proteomes" id="UP000054560">
    <property type="component" value="Unassembled WGS sequence"/>
</dbReference>
<organism evidence="1 2">
    <name type="scientific">Sphaeroforma arctica JP610</name>
    <dbReference type="NCBI Taxonomy" id="667725"/>
    <lineage>
        <taxon>Eukaryota</taxon>
        <taxon>Ichthyosporea</taxon>
        <taxon>Ichthyophonida</taxon>
        <taxon>Sphaeroforma</taxon>
    </lineage>
</organism>
<proteinExistence type="predicted"/>
<dbReference type="GeneID" id="25906920"/>
<keyword evidence="2" id="KW-1185">Reference proteome</keyword>
<evidence type="ECO:0000313" key="2">
    <source>
        <dbReference type="Proteomes" id="UP000054560"/>
    </source>
</evidence>
<sequence length="61" mass="6744">MNYLVDATSDHTTMANWLAMMTTQVPRGVVCTNIDKVTLVYNTGGKTPRIVDSVDLLRAML</sequence>